<keyword evidence="2" id="KW-1185">Reference proteome</keyword>
<dbReference type="RefSeq" id="WP_183267547.1">
    <property type="nucleotide sequence ID" value="NZ_JACHFJ010000021.1"/>
</dbReference>
<comment type="caution">
    <text evidence="1">The sequence shown here is derived from an EMBL/GenBank/DDBJ whole genome shotgun (WGS) entry which is preliminary data.</text>
</comment>
<proteinExistence type="predicted"/>
<evidence type="ECO:0000313" key="1">
    <source>
        <dbReference type="EMBL" id="MBB5374534.1"/>
    </source>
</evidence>
<dbReference type="Proteomes" id="UP000553706">
    <property type="component" value="Unassembled WGS sequence"/>
</dbReference>
<dbReference type="EMBL" id="JACHFJ010000021">
    <property type="protein sequence ID" value="MBB5374534.1"/>
    <property type="molecule type" value="Genomic_DNA"/>
</dbReference>
<sequence>MSVPNIWYLIKFFTEERYADQFMAGELYLNTLDYFRQVESADSDGRADLTEGIAMWWQPHDLVMKINFPGMGEVEITKNDLAGPVSMSFHHHNNLHLFCVYAIHTTGFEVIDGQLSLSPEQVDELQAQLQIDERCMQFGKFAVITPAVPFLAQLKTALAGEHHRAQAKLVEYYNEETFHGEIPLKEIPFRKQKRFSYQKEFRLCVFPRTSEEADNASPITINIGDISHICAKVESSQLPELIQLKTEPEPPLRTN</sequence>
<dbReference type="AlphaFoldDB" id="A0A840VFE5"/>
<reference evidence="1 2" key="1">
    <citation type="submission" date="2020-08" db="EMBL/GenBank/DDBJ databases">
        <title>Genomic Encyclopedia of Type Strains, Phase IV (KMG-IV): sequencing the most valuable type-strain genomes for metagenomic binning, comparative biology and taxonomic classification.</title>
        <authorList>
            <person name="Goeker M."/>
        </authorList>
    </citation>
    <scope>NUCLEOTIDE SEQUENCE [LARGE SCALE GENOMIC DNA]</scope>
    <source>
        <strain evidence="1 2">DSM 27026</strain>
    </source>
</reference>
<protein>
    <submittedName>
        <fullName evidence="1">Uncharacterized protein</fullName>
    </submittedName>
</protein>
<evidence type="ECO:0000313" key="2">
    <source>
        <dbReference type="Proteomes" id="UP000553706"/>
    </source>
</evidence>
<organism evidence="1 2">
    <name type="scientific">Acidocella aromatica</name>
    <dbReference type="NCBI Taxonomy" id="1303579"/>
    <lineage>
        <taxon>Bacteria</taxon>
        <taxon>Pseudomonadati</taxon>
        <taxon>Pseudomonadota</taxon>
        <taxon>Alphaproteobacteria</taxon>
        <taxon>Acetobacterales</taxon>
        <taxon>Acidocellaceae</taxon>
        <taxon>Acidocella</taxon>
    </lineage>
</organism>
<name>A0A840VFE5_9PROT</name>
<accession>A0A840VFE5</accession>
<gene>
    <name evidence="1" type="ORF">HNP71_002809</name>
</gene>